<dbReference type="SMART" id="SM00100">
    <property type="entry name" value="cNMP"/>
    <property type="match status" value="1"/>
</dbReference>
<dbReference type="InterPro" id="IPR050397">
    <property type="entry name" value="Env_Response_Regulators"/>
</dbReference>
<dbReference type="Gene3D" id="1.10.10.10">
    <property type="entry name" value="Winged helix-like DNA-binding domain superfamily/Winged helix DNA-binding domain"/>
    <property type="match status" value="1"/>
</dbReference>
<accession>A0A3M2JDP0</accession>
<protein>
    <recommendedName>
        <fullName evidence="11">CRP-like cAMP-activated global transcriptional regulator</fullName>
    </recommendedName>
    <alternativeName>
        <fullName evidence="10">cAMP receptor protein</fullName>
    </alternativeName>
    <alternativeName>
        <fullName evidence="9">cAMP regulatory protein</fullName>
    </alternativeName>
</protein>
<dbReference type="OrthoDB" id="892842at2"/>
<dbReference type="GO" id="GO:0045892">
    <property type="term" value="P:negative regulation of DNA-templated transcription"/>
    <property type="evidence" value="ECO:0007669"/>
    <property type="project" value="UniProtKB-ARBA"/>
</dbReference>
<dbReference type="SUPFAM" id="SSF46785">
    <property type="entry name" value="Winged helix' DNA-binding domain"/>
    <property type="match status" value="1"/>
</dbReference>
<dbReference type="PANTHER" id="PTHR24567:SF74">
    <property type="entry name" value="HTH-TYPE TRANSCRIPTIONAL REGULATOR ARCR"/>
    <property type="match status" value="1"/>
</dbReference>
<keyword evidence="7" id="KW-0010">Activator</keyword>
<dbReference type="FunFam" id="1.10.10.10:FF:000019">
    <property type="entry name" value="Crp/Fnr family transcriptional regulator"/>
    <property type="match status" value="1"/>
</dbReference>
<name>A0A3M2JDP0_9CELL</name>
<evidence type="ECO:0000256" key="6">
    <source>
        <dbReference type="ARBA" id="ARBA00023149"/>
    </source>
</evidence>
<keyword evidence="1" id="KW-0678">Repressor</keyword>
<evidence type="ECO:0000256" key="7">
    <source>
        <dbReference type="ARBA" id="ARBA00023159"/>
    </source>
</evidence>
<dbReference type="CDD" id="cd00038">
    <property type="entry name" value="CAP_ED"/>
    <property type="match status" value="1"/>
</dbReference>
<evidence type="ECO:0000256" key="3">
    <source>
        <dbReference type="ARBA" id="ARBA00022741"/>
    </source>
</evidence>
<sequence>MEDDVVLSAPLFANMDPEASRTLLASMTPQHVARGEVLFHEGEPGDRLYVIRSGKIKLGRRSTDGRENLLAVLGPGEMFGELSLFDPGPRTATATGLADAVVLELGHGDLIPWLEQNPTVAKHLLGALGRRLRRTNDALADLVFSDVPGRVAKALLDLSQRFGQQTDEGVRVAHDLTQEELAQLVGASRETVNKALADFAARGWVRREGRAIVLLDVERLERRAR</sequence>
<organism evidence="14 15">
    <name type="scientific">Cellulomonas triticagri</name>
    <dbReference type="NCBI Taxonomy" id="2483352"/>
    <lineage>
        <taxon>Bacteria</taxon>
        <taxon>Bacillati</taxon>
        <taxon>Actinomycetota</taxon>
        <taxon>Actinomycetes</taxon>
        <taxon>Micrococcales</taxon>
        <taxon>Cellulomonadaceae</taxon>
        <taxon>Cellulomonas</taxon>
    </lineage>
</organism>
<proteinExistence type="predicted"/>
<keyword evidence="2" id="KW-0116">cAMP-binding</keyword>
<keyword evidence="8" id="KW-0804">Transcription</keyword>
<keyword evidence="6" id="KW-0114">cAMP</keyword>
<evidence type="ECO:0000256" key="2">
    <source>
        <dbReference type="ARBA" id="ARBA00022566"/>
    </source>
</evidence>
<dbReference type="GO" id="GO:0030552">
    <property type="term" value="F:cAMP binding"/>
    <property type="evidence" value="ECO:0007669"/>
    <property type="project" value="UniProtKB-KW"/>
</dbReference>
<keyword evidence="3" id="KW-0547">Nucleotide-binding</keyword>
<dbReference type="InterPro" id="IPR018490">
    <property type="entry name" value="cNMP-bd_dom_sf"/>
</dbReference>
<dbReference type="PANTHER" id="PTHR24567">
    <property type="entry name" value="CRP FAMILY TRANSCRIPTIONAL REGULATORY PROTEIN"/>
    <property type="match status" value="1"/>
</dbReference>
<evidence type="ECO:0000313" key="14">
    <source>
        <dbReference type="EMBL" id="RMI09743.1"/>
    </source>
</evidence>
<dbReference type="InterPro" id="IPR014710">
    <property type="entry name" value="RmlC-like_jellyroll"/>
</dbReference>
<evidence type="ECO:0000259" key="12">
    <source>
        <dbReference type="PROSITE" id="PS50042"/>
    </source>
</evidence>
<dbReference type="InterPro" id="IPR000595">
    <property type="entry name" value="cNMP-bd_dom"/>
</dbReference>
<dbReference type="AlphaFoldDB" id="A0A3M2JDP0"/>
<dbReference type="Proteomes" id="UP000269289">
    <property type="component" value="Unassembled WGS sequence"/>
</dbReference>
<dbReference type="GO" id="GO:0005829">
    <property type="term" value="C:cytosol"/>
    <property type="evidence" value="ECO:0007669"/>
    <property type="project" value="TreeGrafter"/>
</dbReference>
<evidence type="ECO:0000256" key="10">
    <source>
        <dbReference type="ARBA" id="ARBA00033082"/>
    </source>
</evidence>
<evidence type="ECO:0000256" key="8">
    <source>
        <dbReference type="ARBA" id="ARBA00023163"/>
    </source>
</evidence>
<feature type="domain" description="HTH crp-type" evidence="13">
    <location>
        <begin position="145"/>
        <end position="218"/>
    </location>
</feature>
<keyword evidence="4" id="KW-0805">Transcription regulation</keyword>
<dbReference type="InterPro" id="IPR036390">
    <property type="entry name" value="WH_DNA-bd_sf"/>
</dbReference>
<evidence type="ECO:0000313" key="15">
    <source>
        <dbReference type="Proteomes" id="UP000269289"/>
    </source>
</evidence>
<evidence type="ECO:0000256" key="5">
    <source>
        <dbReference type="ARBA" id="ARBA00023125"/>
    </source>
</evidence>
<dbReference type="Pfam" id="PF13545">
    <property type="entry name" value="HTH_Crp_2"/>
    <property type="match status" value="1"/>
</dbReference>
<dbReference type="GO" id="GO:0045893">
    <property type="term" value="P:positive regulation of DNA-templated transcription"/>
    <property type="evidence" value="ECO:0007669"/>
    <property type="project" value="UniProtKB-ARBA"/>
</dbReference>
<comment type="caution">
    <text evidence="14">The sequence shown here is derived from an EMBL/GenBank/DDBJ whole genome shotgun (WGS) entry which is preliminary data.</text>
</comment>
<evidence type="ECO:0000256" key="9">
    <source>
        <dbReference type="ARBA" id="ARBA00029868"/>
    </source>
</evidence>
<dbReference type="SUPFAM" id="SSF51206">
    <property type="entry name" value="cAMP-binding domain-like"/>
    <property type="match status" value="1"/>
</dbReference>
<dbReference type="SMART" id="SM00419">
    <property type="entry name" value="HTH_CRP"/>
    <property type="match status" value="1"/>
</dbReference>
<dbReference type="Gene3D" id="2.60.120.10">
    <property type="entry name" value="Jelly Rolls"/>
    <property type="match status" value="1"/>
</dbReference>
<feature type="domain" description="Cyclic nucleotide-binding" evidence="12">
    <location>
        <begin position="11"/>
        <end position="105"/>
    </location>
</feature>
<dbReference type="GO" id="GO:0003700">
    <property type="term" value="F:DNA-binding transcription factor activity"/>
    <property type="evidence" value="ECO:0007669"/>
    <property type="project" value="UniProtKB-ARBA"/>
</dbReference>
<dbReference type="Pfam" id="PF00027">
    <property type="entry name" value="cNMP_binding"/>
    <property type="match status" value="1"/>
</dbReference>
<evidence type="ECO:0000259" key="13">
    <source>
        <dbReference type="PROSITE" id="PS51063"/>
    </source>
</evidence>
<dbReference type="PROSITE" id="PS50042">
    <property type="entry name" value="CNMP_BINDING_3"/>
    <property type="match status" value="1"/>
</dbReference>
<dbReference type="FunFam" id="2.60.120.10:FF:000003">
    <property type="entry name" value="Crp/Fnr family transcriptional regulator"/>
    <property type="match status" value="1"/>
</dbReference>
<dbReference type="PRINTS" id="PR00103">
    <property type="entry name" value="CAMPKINASE"/>
</dbReference>
<keyword evidence="5" id="KW-0238">DNA-binding</keyword>
<keyword evidence="15" id="KW-1185">Reference proteome</keyword>
<dbReference type="PROSITE" id="PS51063">
    <property type="entry name" value="HTH_CRP_2"/>
    <property type="match status" value="1"/>
</dbReference>
<evidence type="ECO:0000256" key="1">
    <source>
        <dbReference type="ARBA" id="ARBA00022491"/>
    </source>
</evidence>
<dbReference type="EMBL" id="RFFI01000041">
    <property type="protein sequence ID" value="RMI09743.1"/>
    <property type="molecule type" value="Genomic_DNA"/>
</dbReference>
<evidence type="ECO:0000256" key="4">
    <source>
        <dbReference type="ARBA" id="ARBA00023015"/>
    </source>
</evidence>
<dbReference type="InterPro" id="IPR036388">
    <property type="entry name" value="WH-like_DNA-bd_sf"/>
</dbReference>
<reference evidence="14 15" key="1">
    <citation type="submission" date="2018-10" db="EMBL/GenBank/DDBJ databases">
        <title>Isolation, diversity and antifungal activity of actinobacteria from wheat.</title>
        <authorList>
            <person name="Han C."/>
        </authorList>
    </citation>
    <scope>NUCLEOTIDE SEQUENCE [LARGE SCALE GENOMIC DNA]</scope>
    <source>
        <strain evidence="14 15">NEAU-YY56</strain>
    </source>
</reference>
<dbReference type="InterPro" id="IPR012318">
    <property type="entry name" value="HTH_CRP"/>
</dbReference>
<evidence type="ECO:0000256" key="11">
    <source>
        <dbReference type="ARBA" id="ARBA00068047"/>
    </source>
</evidence>
<gene>
    <name evidence="14" type="ORF">EBM89_09155</name>
</gene>
<dbReference type="GO" id="GO:0003677">
    <property type="term" value="F:DNA binding"/>
    <property type="evidence" value="ECO:0007669"/>
    <property type="project" value="UniProtKB-KW"/>
</dbReference>